<evidence type="ECO:0000256" key="1">
    <source>
        <dbReference type="PROSITE-ProRule" id="PRU01122"/>
    </source>
</evidence>
<evidence type="ECO:0000259" key="2">
    <source>
        <dbReference type="PROSITE" id="PS51786"/>
    </source>
</evidence>
<keyword evidence="1" id="KW-0378">Hydrolase</keyword>
<dbReference type="GO" id="GO:0006508">
    <property type="term" value="P:proteolysis"/>
    <property type="evidence" value="ECO:0007669"/>
    <property type="project" value="UniProtKB-KW"/>
</dbReference>
<dbReference type="GO" id="GO:0004176">
    <property type="term" value="F:ATP-dependent peptidase activity"/>
    <property type="evidence" value="ECO:0007669"/>
    <property type="project" value="UniProtKB-UniRule"/>
</dbReference>
<dbReference type="PRINTS" id="PR00830">
    <property type="entry name" value="ENDOLAPTASE"/>
</dbReference>
<evidence type="ECO:0000313" key="4">
    <source>
        <dbReference type="Proteomes" id="UP000697710"/>
    </source>
</evidence>
<evidence type="ECO:0000313" key="3">
    <source>
        <dbReference type="EMBL" id="MCA9730300.1"/>
    </source>
</evidence>
<dbReference type="InterPro" id="IPR020568">
    <property type="entry name" value="Ribosomal_Su5_D2-typ_SF"/>
</dbReference>
<organism evidence="3 4">
    <name type="scientific">Eiseniibacteriota bacterium</name>
    <dbReference type="NCBI Taxonomy" id="2212470"/>
    <lineage>
        <taxon>Bacteria</taxon>
        <taxon>Candidatus Eiseniibacteriota</taxon>
    </lineage>
</organism>
<gene>
    <name evidence="3" type="ORF">KC729_21645</name>
</gene>
<name>A0A956RRT6_UNCEI</name>
<proteinExistence type="inferred from homology"/>
<dbReference type="Pfam" id="PF05362">
    <property type="entry name" value="Lon_C"/>
    <property type="match status" value="1"/>
</dbReference>
<dbReference type="InterPro" id="IPR027065">
    <property type="entry name" value="Lon_Prtase"/>
</dbReference>
<reference evidence="3" key="1">
    <citation type="submission" date="2020-04" db="EMBL/GenBank/DDBJ databases">
        <authorList>
            <person name="Zhang T."/>
        </authorList>
    </citation>
    <scope>NUCLEOTIDE SEQUENCE</scope>
    <source>
        <strain evidence="3">HKST-UBA01</strain>
    </source>
</reference>
<dbReference type="SUPFAM" id="SSF54211">
    <property type="entry name" value="Ribosomal protein S5 domain 2-like"/>
    <property type="match status" value="1"/>
</dbReference>
<feature type="active site" evidence="1">
    <location>
        <position position="105"/>
    </location>
</feature>
<dbReference type="EMBL" id="JAGQHR010001097">
    <property type="protein sequence ID" value="MCA9730300.1"/>
    <property type="molecule type" value="Genomic_DNA"/>
</dbReference>
<dbReference type="GO" id="GO:0005524">
    <property type="term" value="F:ATP binding"/>
    <property type="evidence" value="ECO:0007669"/>
    <property type="project" value="InterPro"/>
</dbReference>
<comment type="similarity">
    <text evidence="1">Belongs to the peptidase S16 family.</text>
</comment>
<keyword evidence="1 3" id="KW-0645">Protease</keyword>
<dbReference type="GO" id="GO:0004252">
    <property type="term" value="F:serine-type endopeptidase activity"/>
    <property type="evidence" value="ECO:0007669"/>
    <property type="project" value="UniProtKB-UniRule"/>
</dbReference>
<feature type="domain" description="Lon proteolytic" evidence="2">
    <location>
        <begin position="1"/>
        <end position="167"/>
    </location>
</feature>
<reference evidence="3" key="2">
    <citation type="journal article" date="2021" name="Microbiome">
        <title>Successional dynamics and alternative stable states in a saline activated sludge microbial community over 9 years.</title>
        <authorList>
            <person name="Wang Y."/>
            <person name="Ye J."/>
            <person name="Ju F."/>
            <person name="Liu L."/>
            <person name="Boyd J.A."/>
            <person name="Deng Y."/>
            <person name="Parks D.H."/>
            <person name="Jiang X."/>
            <person name="Yin X."/>
            <person name="Woodcroft B.J."/>
            <person name="Tyson G.W."/>
            <person name="Hugenholtz P."/>
            <person name="Polz M.F."/>
            <person name="Zhang T."/>
        </authorList>
    </citation>
    <scope>NUCLEOTIDE SEQUENCE</scope>
    <source>
        <strain evidence="3">HKST-UBA01</strain>
    </source>
</reference>
<dbReference type="PANTHER" id="PTHR10046">
    <property type="entry name" value="ATP DEPENDENT LON PROTEASE FAMILY MEMBER"/>
    <property type="match status" value="1"/>
</dbReference>
<accession>A0A956RRT6</accession>
<comment type="catalytic activity">
    <reaction evidence="1">
        <text>Hydrolysis of proteins in presence of ATP.</text>
        <dbReference type="EC" id="3.4.21.53"/>
    </reaction>
</comment>
<feature type="non-terminal residue" evidence="3">
    <location>
        <position position="1"/>
    </location>
</feature>
<dbReference type="Proteomes" id="UP000697710">
    <property type="component" value="Unassembled WGS sequence"/>
</dbReference>
<dbReference type="Gene3D" id="3.30.230.10">
    <property type="match status" value="1"/>
</dbReference>
<dbReference type="EC" id="3.4.21.53" evidence="1"/>
<feature type="active site" evidence="1">
    <location>
        <position position="62"/>
    </location>
</feature>
<dbReference type="InterPro" id="IPR014721">
    <property type="entry name" value="Ribsml_uS5_D2-typ_fold_subgr"/>
</dbReference>
<dbReference type="PROSITE" id="PS51786">
    <property type="entry name" value="LON_PROTEOLYTIC"/>
    <property type="match status" value="1"/>
</dbReference>
<comment type="caution">
    <text evidence="3">The sequence shown here is derived from an EMBL/GenBank/DDBJ whole genome shotgun (WGS) entry which is preliminary data.</text>
</comment>
<dbReference type="AlphaFoldDB" id="A0A956RRT6"/>
<dbReference type="GO" id="GO:0030163">
    <property type="term" value="P:protein catabolic process"/>
    <property type="evidence" value="ECO:0007669"/>
    <property type="project" value="InterPro"/>
</dbReference>
<dbReference type="InterPro" id="IPR008269">
    <property type="entry name" value="Lon_proteolytic"/>
</dbReference>
<keyword evidence="1" id="KW-0720">Serine protease</keyword>
<protein>
    <recommendedName>
        <fullName evidence="1">endopeptidase La</fullName>
        <ecNumber evidence="1">3.4.21.53</ecNumber>
    </recommendedName>
</protein>
<sequence>VGPGSAGFINVEREAELSGSIHTKAFYILEGLLRSLLACHHPIALDASLAFEQSYGGIDGDSASGAETCCLLSALARIPLRQDLAMTGAIDQFGNILPVGGVNEKIEGFFDVWVDRGMDGAGGVLIPESNGGDLMLRPDLVEAAREGRFAIHAISTIHQALELLTGQSAEWVLRRAEARSRRFWKLVAPRGQASGPPVRSPGRPAR</sequence>